<accession>A0AAV5R6F7</accession>
<sequence>MNLNSFDLKKYKINLSNLRKRIDHRKQFKIRDSTVPVYGKDVLDKLFFNFDKEYNNRFNHLINYFKEEDVLFEIVIYGIERRFSFGRDKKICKKCSIGDRANNHKCCTNNIILIFICIHFSCFIDERIFDKIIDFSFQSSNFNEKIF</sequence>
<keyword evidence="2" id="KW-1185">Reference proteome</keyword>
<organism evidence="1 2">
    <name type="scientific">Pichia kluyveri</name>
    <name type="common">Yeast</name>
    <dbReference type="NCBI Taxonomy" id="36015"/>
    <lineage>
        <taxon>Eukaryota</taxon>
        <taxon>Fungi</taxon>
        <taxon>Dikarya</taxon>
        <taxon>Ascomycota</taxon>
        <taxon>Saccharomycotina</taxon>
        <taxon>Pichiomycetes</taxon>
        <taxon>Pichiales</taxon>
        <taxon>Pichiaceae</taxon>
        <taxon>Pichia</taxon>
    </lineage>
</organism>
<name>A0AAV5R6F7_PICKL</name>
<evidence type="ECO:0000313" key="1">
    <source>
        <dbReference type="EMBL" id="GMM46836.1"/>
    </source>
</evidence>
<comment type="caution">
    <text evidence="1">The sequence shown here is derived from an EMBL/GenBank/DDBJ whole genome shotgun (WGS) entry which is preliminary data.</text>
</comment>
<protein>
    <submittedName>
        <fullName evidence="1">Uncharacterized protein</fullName>
    </submittedName>
</protein>
<dbReference type="Proteomes" id="UP001378960">
    <property type="component" value="Unassembled WGS sequence"/>
</dbReference>
<gene>
    <name evidence="1" type="ORF">DAPK24_034110</name>
</gene>
<reference evidence="1 2" key="1">
    <citation type="journal article" date="2023" name="Elife">
        <title>Identification of key yeast species and microbe-microbe interactions impacting larval growth of Drosophila in the wild.</title>
        <authorList>
            <person name="Mure A."/>
            <person name="Sugiura Y."/>
            <person name="Maeda R."/>
            <person name="Honda K."/>
            <person name="Sakurai N."/>
            <person name="Takahashi Y."/>
            <person name="Watada M."/>
            <person name="Katoh T."/>
            <person name="Gotoh A."/>
            <person name="Gotoh Y."/>
            <person name="Taniguchi I."/>
            <person name="Nakamura K."/>
            <person name="Hayashi T."/>
            <person name="Katayama T."/>
            <person name="Uemura T."/>
            <person name="Hattori Y."/>
        </authorList>
    </citation>
    <scope>NUCLEOTIDE SEQUENCE [LARGE SCALE GENOMIC DNA]</scope>
    <source>
        <strain evidence="1 2">PK-24</strain>
    </source>
</reference>
<proteinExistence type="predicted"/>
<dbReference type="EMBL" id="BTGB01000004">
    <property type="protein sequence ID" value="GMM46836.1"/>
    <property type="molecule type" value="Genomic_DNA"/>
</dbReference>
<dbReference type="AlphaFoldDB" id="A0AAV5R6F7"/>
<evidence type="ECO:0000313" key="2">
    <source>
        <dbReference type="Proteomes" id="UP001378960"/>
    </source>
</evidence>